<dbReference type="EMBL" id="GL883023">
    <property type="protein sequence ID" value="EGG16443.1"/>
    <property type="molecule type" value="Genomic_DNA"/>
</dbReference>
<evidence type="ECO:0000256" key="5">
    <source>
        <dbReference type="ARBA" id="ARBA00047918"/>
    </source>
</evidence>
<dbReference type="AlphaFoldDB" id="F4Q6D3"/>
<sequence>MKRMFDTLNESLKNDGVCVVAASSMTCATVGLTVLTVDSLRFLSLLHRKFNNDRLQLLNNRINIQSILDTSFVANSNPSTSSTSTSSPSLKLPTLLKETEFIRNDKNWRVEKIPGVLMDRRCDIVCLDVTSKYNLLECIKSGANGVQVDFDDGYAPTWDNGLRAHSNINELAKECFQETDALLIMRPRSLNLDECHVLVDGQPVAGALFDYAMFMFHNGRALASQGRGPFFYLPKLENHREAIWWNGVIVYGEQLLNLTHGTSKVIVLIENILATFEMEEIIYYLRDYIVALNTGRWDYIFSFIKKFGQSTQHIFPDRSCMGLDQPFLASYYRLLVDVCHRRGCLATGGMAPQYPSSTTHLSAEELALVTKGKETEAAMGFDGALVAYYQAVSLCKEAFTKYFPTTTSVNQMDKRVNIDHAQLYQMVTQVPKGTISTKEVYASTYILCNYILSWIRGQGALPLNNIVEDLATAEINRVLLWKWIKYHSKTTEGYVITFSLVRSFMDQITQKMYMNIREKEYLDQAITILLTSRPCIDFMPSILYPFITTIYKPVAKL</sequence>
<evidence type="ECO:0000313" key="11">
    <source>
        <dbReference type="Proteomes" id="UP000007797"/>
    </source>
</evidence>
<dbReference type="GO" id="GO:0006097">
    <property type="term" value="P:glyoxylate cycle"/>
    <property type="evidence" value="ECO:0007669"/>
    <property type="project" value="UniProtKB-KW"/>
</dbReference>
<dbReference type="OMA" id="QWVYHRV"/>
<dbReference type="PANTHER" id="PTHR42902:SF3">
    <property type="entry name" value="MALATE SYNTHASE"/>
    <property type="match status" value="1"/>
</dbReference>
<protein>
    <recommendedName>
        <fullName evidence="1">malate synthase</fullName>
        <ecNumber evidence="1">2.3.3.9</ecNumber>
    </recommendedName>
</protein>
<dbReference type="InterPro" id="IPR046363">
    <property type="entry name" value="MS_N_TIM-barrel_dom"/>
</dbReference>
<dbReference type="RefSeq" id="XP_004354843.1">
    <property type="nucleotide sequence ID" value="XM_004354791.1"/>
</dbReference>
<evidence type="ECO:0000256" key="6">
    <source>
        <dbReference type="PIRSR" id="PIRSR001363-1"/>
    </source>
</evidence>
<keyword evidence="2" id="KW-0329">Glyoxylate bypass</keyword>
<dbReference type="GeneID" id="14868491"/>
<dbReference type="PANTHER" id="PTHR42902">
    <property type="entry name" value="MALATE SYNTHASE"/>
    <property type="match status" value="1"/>
</dbReference>
<feature type="active site" description="Proton donor" evidence="6">
    <location>
        <position position="469"/>
    </location>
</feature>
<dbReference type="OrthoDB" id="4078635at2759"/>
<evidence type="ECO:0000259" key="7">
    <source>
        <dbReference type="Pfam" id="PF01274"/>
    </source>
</evidence>
<dbReference type="Pfam" id="PF20659">
    <property type="entry name" value="MS_C"/>
    <property type="match status" value="1"/>
</dbReference>
<comment type="catalytic activity">
    <reaction evidence="5">
        <text>glyoxylate + acetyl-CoA + H2O = (S)-malate + CoA + H(+)</text>
        <dbReference type="Rhea" id="RHEA:18181"/>
        <dbReference type="ChEBI" id="CHEBI:15377"/>
        <dbReference type="ChEBI" id="CHEBI:15378"/>
        <dbReference type="ChEBI" id="CHEBI:15589"/>
        <dbReference type="ChEBI" id="CHEBI:36655"/>
        <dbReference type="ChEBI" id="CHEBI:57287"/>
        <dbReference type="ChEBI" id="CHEBI:57288"/>
        <dbReference type="EC" id="2.3.3.9"/>
    </reaction>
</comment>
<dbReference type="KEGG" id="dfa:DFA_08981"/>
<dbReference type="Pfam" id="PF01274">
    <property type="entry name" value="MS_TIM-barrel"/>
    <property type="match status" value="1"/>
</dbReference>
<evidence type="ECO:0000256" key="4">
    <source>
        <dbReference type="ARBA" id="ARBA00022679"/>
    </source>
</evidence>
<dbReference type="EC" id="2.3.3.9" evidence="1"/>
<dbReference type="PIRSF" id="PIRSF001363">
    <property type="entry name" value="Malate_synth"/>
    <property type="match status" value="1"/>
</dbReference>
<dbReference type="InterPro" id="IPR006252">
    <property type="entry name" value="Malate_synthA"/>
</dbReference>
<dbReference type="GO" id="GO:0005782">
    <property type="term" value="C:peroxisomal matrix"/>
    <property type="evidence" value="ECO:0007669"/>
    <property type="project" value="TreeGrafter"/>
</dbReference>
<dbReference type="InterPro" id="IPR044856">
    <property type="entry name" value="Malate_synth_C_sf"/>
</dbReference>
<dbReference type="FunFam" id="1.20.1220.12:FF:000001">
    <property type="entry name" value="Malate synthase"/>
    <property type="match status" value="1"/>
</dbReference>
<dbReference type="GO" id="GO:0006099">
    <property type="term" value="P:tricarboxylic acid cycle"/>
    <property type="evidence" value="ECO:0007669"/>
    <property type="project" value="UniProtKB-KW"/>
</dbReference>
<keyword evidence="3" id="KW-0816">Tricarboxylic acid cycle</keyword>
<dbReference type="STRING" id="1054147.F4Q6D3"/>
<dbReference type="Proteomes" id="UP000007797">
    <property type="component" value="Unassembled WGS sequence"/>
</dbReference>
<reference evidence="11" key="1">
    <citation type="journal article" date="2011" name="Genome Res.">
        <title>Phylogeny-wide analysis of social amoeba genomes highlights ancient origins for complex intercellular communication.</title>
        <authorList>
            <person name="Heidel A.J."/>
            <person name="Lawal H.M."/>
            <person name="Felder M."/>
            <person name="Schilde C."/>
            <person name="Helps N.R."/>
            <person name="Tunggal B."/>
            <person name="Rivero F."/>
            <person name="John U."/>
            <person name="Schleicher M."/>
            <person name="Eichinger L."/>
            <person name="Platzer M."/>
            <person name="Noegel A.A."/>
            <person name="Schaap P."/>
            <person name="Gloeckner G."/>
        </authorList>
    </citation>
    <scope>NUCLEOTIDE SEQUENCE [LARGE SCALE GENOMIC DNA]</scope>
    <source>
        <strain evidence="11">SH3</strain>
    </source>
</reference>
<evidence type="ECO:0000259" key="9">
    <source>
        <dbReference type="Pfam" id="PF20659"/>
    </source>
</evidence>
<feature type="active site" description="Proton acceptor" evidence="6">
    <location>
        <position position="186"/>
    </location>
</feature>
<keyword evidence="4" id="KW-0808">Transferase</keyword>
<dbReference type="SUPFAM" id="SSF51645">
    <property type="entry name" value="Malate synthase G"/>
    <property type="match status" value="1"/>
</dbReference>
<dbReference type="InterPro" id="IPR048356">
    <property type="entry name" value="MS_N"/>
</dbReference>
<dbReference type="Gene3D" id="1.20.1220.12">
    <property type="entry name" value="Malate synthase, domain III"/>
    <property type="match status" value="1"/>
</dbReference>
<dbReference type="InterPro" id="IPR048355">
    <property type="entry name" value="MS_C"/>
</dbReference>
<accession>F4Q6D3</accession>
<gene>
    <name evidence="10" type="primary">masB</name>
    <name evidence="10" type="ORF">DFA_08981</name>
</gene>
<dbReference type="InterPro" id="IPR001465">
    <property type="entry name" value="Malate_synthase_TIM"/>
</dbReference>
<evidence type="ECO:0000256" key="3">
    <source>
        <dbReference type="ARBA" id="ARBA00022532"/>
    </source>
</evidence>
<dbReference type="GO" id="GO:0004474">
    <property type="term" value="F:malate synthase activity"/>
    <property type="evidence" value="ECO:0007669"/>
    <property type="project" value="UniProtKB-EC"/>
</dbReference>
<evidence type="ECO:0000259" key="8">
    <source>
        <dbReference type="Pfam" id="PF20656"/>
    </source>
</evidence>
<organism evidence="10 11">
    <name type="scientific">Cavenderia fasciculata</name>
    <name type="common">Slime mold</name>
    <name type="synonym">Dictyostelium fasciculatum</name>
    <dbReference type="NCBI Taxonomy" id="261658"/>
    <lineage>
        <taxon>Eukaryota</taxon>
        <taxon>Amoebozoa</taxon>
        <taxon>Evosea</taxon>
        <taxon>Eumycetozoa</taxon>
        <taxon>Dictyostelia</taxon>
        <taxon>Acytosteliales</taxon>
        <taxon>Cavenderiaceae</taxon>
        <taxon>Cavenderia</taxon>
    </lineage>
</organism>
<feature type="domain" description="Malate synthase N-terminal" evidence="8">
    <location>
        <begin position="33"/>
        <end position="81"/>
    </location>
</feature>
<evidence type="ECO:0000256" key="2">
    <source>
        <dbReference type="ARBA" id="ARBA00022435"/>
    </source>
</evidence>
<dbReference type="InterPro" id="IPR011076">
    <property type="entry name" value="Malate_synth_sf"/>
</dbReference>
<proteinExistence type="predicted"/>
<dbReference type="Gene3D" id="3.20.20.360">
    <property type="entry name" value="Malate synthase, domain 3"/>
    <property type="match status" value="1"/>
</dbReference>
<dbReference type="Pfam" id="PF20656">
    <property type="entry name" value="MS_N"/>
    <property type="match status" value="1"/>
</dbReference>
<name>F4Q6D3_CACFS</name>
<keyword evidence="11" id="KW-1185">Reference proteome</keyword>
<feature type="domain" description="Malate synthase TIM barrel" evidence="7">
    <location>
        <begin position="183"/>
        <end position="424"/>
    </location>
</feature>
<evidence type="ECO:0000256" key="1">
    <source>
        <dbReference type="ARBA" id="ARBA00012636"/>
    </source>
</evidence>
<evidence type="ECO:0000313" key="10">
    <source>
        <dbReference type="EMBL" id="EGG16443.1"/>
    </source>
</evidence>
<feature type="domain" description="Malate synthase C-terminal" evidence="9">
    <location>
        <begin position="437"/>
        <end position="529"/>
    </location>
</feature>